<accession>A0AAV7M5J0</accession>
<sequence length="252" mass="28163">MTTFRILAESMCRLKGWKISYKFLQLTLALAQRRVAIIGHRAPIVGQRQRDVQEWALVKEVHVKQSRQDDKLEDDIVAWREVLDTFLRPRDDMETIDSEDASMRAGYDVALVGVEFACIAGCMLWRKTNRISSPHLRRHGSGLSHRDWPLVAQLNGLSRYLEANAVKPDGTEEKNEARTGPTTCTQDLEQLIQERREAIHIAVVISASPLASGSDTELSQPASDRPPTPDRLSELGLTGGPPVTPATAEELF</sequence>
<reference evidence="2" key="1">
    <citation type="journal article" date="2022" name="bioRxiv">
        <title>Sequencing and chromosome-scale assembly of the giantPleurodeles waltlgenome.</title>
        <authorList>
            <person name="Brown T."/>
            <person name="Elewa A."/>
            <person name="Iarovenko S."/>
            <person name="Subramanian E."/>
            <person name="Araus A.J."/>
            <person name="Petzold A."/>
            <person name="Susuki M."/>
            <person name="Suzuki K.-i.T."/>
            <person name="Hayashi T."/>
            <person name="Toyoda A."/>
            <person name="Oliveira C."/>
            <person name="Osipova E."/>
            <person name="Leigh N.D."/>
            <person name="Simon A."/>
            <person name="Yun M.H."/>
        </authorList>
    </citation>
    <scope>NUCLEOTIDE SEQUENCE</scope>
    <source>
        <strain evidence="2">20211129_DDA</strain>
        <tissue evidence="2">Liver</tissue>
    </source>
</reference>
<comment type="caution">
    <text evidence="2">The sequence shown here is derived from an EMBL/GenBank/DDBJ whole genome shotgun (WGS) entry which is preliminary data.</text>
</comment>
<feature type="region of interest" description="Disordered" evidence="1">
    <location>
        <begin position="212"/>
        <end position="252"/>
    </location>
</feature>
<dbReference type="Proteomes" id="UP001066276">
    <property type="component" value="Chromosome 10"/>
</dbReference>
<name>A0AAV7M5J0_PLEWA</name>
<feature type="compositionally biased region" description="Polar residues" evidence="1">
    <location>
        <begin position="212"/>
        <end position="222"/>
    </location>
</feature>
<proteinExistence type="predicted"/>
<evidence type="ECO:0000256" key="1">
    <source>
        <dbReference type="SAM" id="MobiDB-lite"/>
    </source>
</evidence>
<organism evidence="2 3">
    <name type="scientific">Pleurodeles waltl</name>
    <name type="common">Iberian ribbed newt</name>
    <dbReference type="NCBI Taxonomy" id="8319"/>
    <lineage>
        <taxon>Eukaryota</taxon>
        <taxon>Metazoa</taxon>
        <taxon>Chordata</taxon>
        <taxon>Craniata</taxon>
        <taxon>Vertebrata</taxon>
        <taxon>Euteleostomi</taxon>
        <taxon>Amphibia</taxon>
        <taxon>Batrachia</taxon>
        <taxon>Caudata</taxon>
        <taxon>Salamandroidea</taxon>
        <taxon>Salamandridae</taxon>
        <taxon>Pleurodelinae</taxon>
        <taxon>Pleurodeles</taxon>
    </lineage>
</organism>
<evidence type="ECO:0000313" key="3">
    <source>
        <dbReference type="Proteomes" id="UP001066276"/>
    </source>
</evidence>
<evidence type="ECO:0000313" key="2">
    <source>
        <dbReference type="EMBL" id="KAJ1098384.1"/>
    </source>
</evidence>
<keyword evidence="3" id="KW-1185">Reference proteome</keyword>
<protein>
    <submittedName>
        <fullName evidence="2">Uncharacterized protein</fullName>
    </submittedName>
</protein>
<dbReference type="EMBL" id="JANPWB010000014">
    <property type="protein sequence ID" value="KAJ1098384.1"/>
    <property type="molecule type" value="Genomic_DNA"/>
</dbReference>
<gene>
    <name evidence="2" type="ORF">NDU88_003495</name>
</gene>
<dbReference type="AlphaFoldDB" id="A0AAV7M5J0"/>